<evidence type="ECO:0008006" key="4">
    <source>
        <dbReference type="Google" id="ProtNLM"/>
    </source>
</evidence>
<dbReference type="Pfam" id="PF13576">
    <property type="entry name" value="Pentapeptide_3"/>
    <property type="match status" value="2"/>
</dbReference>
<feature type="region of interest" description="Disordered" evidence="1">
    <location>
        <begin position="176"/>
        <end position="204"/>
    </location>
</feature>
<feature type="region of interest" description="Disordered" evidence="1">
    <location>
        <begin position="603"/>
        <end position="623"/>
    </location>
</feature>
<reference evidence="2 3" key="1">
    <citation type="submission" date="2018-08" db="EMBL/GenBank/DDBJ databases">
        <title>Microbispora. triticiradicis sp. nov., a novel actinomycete isolated from the root of wheat (Triticum aestivum L.)).</title>
        <authorList>
            <person name="Han C."/>
        </authorList>
    </citation>
    <scope>NUCLEOTIDE SEQUENCE [LARGE SCALE GENOMIC DNA]</scope>
    <source>
        <strain evidence="2 3">NEAU-HRDPA2-9</strain>
    </source>
</reference>
<gene>
    <name evidence="2" type="ORF">DI270_019340</name>
</gene>
<keyword evidence="3" id="KW-1185">Reference proteome</keyword>
<protein>
    <recommendedName>
        <fullName evidence="4">Pentapeptide repeat-containing protein</fullName>
    </recommendedName>
</protein>
<sequence length="623" mass="66214">MYDVDMTSRPKIALMDVVWRTCGASPGCPGIAREPYGRCLAHLTPAETGAVLRDLAPGQALDLRGTTVAEDLLAHLLDRLERRVGRARFDHAVFTGQARFGEVAFTGDATFDHARFDRLASFYGARFLRNVSFRAARFARELSLHDARVRGHAAFDHATIRGDALFGAARFGGDLPAESTPGGTPSPGTPPFRAAPNVSSEGTRNTPLAEARNVSFPGARNASFHGGQDVSFEGTQFRGFAAFDAAVFAGDVVFRGARFHRAVSFRGAVCAATAAFEGTRFQGAAYLGPMRVGRRLSLAGVRAGAALHVETGGCRVILRTADVAGPLVARLSDADLDLRGAVLSGTSAVTRRAGRLRVTSLDGLDAAALTLTGTDLRGCGLGGLRRPERLRLRECLFAATPGGMRLRLGWPPVRWWSRRRVLADEHLWRGWDEAGFAGSPESPASPLPRSHGSARSRASRPQGAPRSRKPPQESPRSPWAPGSPDAARLAVLYERLRPGVDDARTSADFAFGAMDMRRLGSSRGRARLLLSLYWLASGYGLRTGRALGWLTLVTAVAAGAVCWTAGARPARPPVGQRPQVAVVGAVMRGGVRAGVRGGVRAGLRPAATASRPAHSHALPTRAG</sequence>
<dbReference type="EMBL" id="QFZU02000082">
    <property type="protein sequence ID" value="RGA03404.1"/>
    <property type="molecule type" value="Genomic_DNA"/>
</dbReference>
<name>A0ABX9LJV9_9ACTN</name>
<dbReference type="Proteomes" id="UP000262538">
    <property type="component" value="Unassembled WGS sequence"/>
</dbReference>
<feature type="region of interest" description="Disordered" evidence="1">
    <location>
        <begin position="438"/>
        <end position="483"/>
    </location>
</feature>
<evidence type="ECO:0000313" key="2">
    <source>
        <dbReference type="EMBL" id="RGA03404.1"/>
    </source>
</evidence>
<evidence type="ECO:0000256" key="1">
    <source>
        <dbReference type="SAM" id="MobiDB-lite"/>
    </source>
</evidence>
<dbReference type="Gene3D" id="2.160.20.80">
    <property type="entry name" value="E3 ubiquitin-protein ligase SopA"/>
    <property type="match status" value="1"/>
</dbReference>
<accession>A0ABX9LJV9</accession>
<evidence type="ECO:0000313" key="3">
    <source>
        <dbReference type="Proteomes" id="UP000262538"/>
    </source>
</evidence>
<organism evidence="2 3">
    <name type="scientific">Microbispora triticiradicis</name>
    <dbReference type="NCBI Taxonomy" id="2200763"/>
    <lineage>
        <taxon>Bacteria</taxon>
        <taxon>Bacillati</taxon>
        <taxon>Actinomycetota</taxon>
        <taxon>Actinomycetes</taxon>
        <taxon>Streptosporangiales</taxon>
        <taxon>Streptosporangiaceae</taxon>
        <taxon>Microbispora</taxon>
    </lineage>
</organism>
<dbReference type="InterPro" id="IPR001646">
    <property type="entry name" value="5peptide_repeat"/>
</dbReference>
<proteinExistence type="predicted"/>
<comment type="caution">
    <text evidence="2">The sequence shown here is derived from an EMBL/GenBank/DDBJ whole genome shotgun (WGS) entry which is preliminary data.</text>
</comment>